<name>A0AAU7TDZ4_9ACTN</name>
<protein>
    <submittedName>
        <fullName evidence="2">Uncharacterized protein</fullName>
    </submittedName>
</protein>
<dbReference type="RefSeq" id="WP_350277854.1">
    <property type="nucleotide sequence ID" value="NZ_CP158165.1"/>
</dbReference>
<feature type="region of interest" description="Disordered" evidence="1">
    <location>
        <begin position="292"/>
        <end position="338"/>
    </location>
</feature>
<organism evidence="2">
    <name type="scientific">Kribbella sp. HUAS MG21</name>
    <dbReference type="NCBI Taxonomy" id="3160966"/>
    <lineage>
        <taxon>Bacteria</taxon>
        <taxon>Bacillati</taxon>
        <taxon>Actinomycetota</taxon>
        <taxon>Actinomycetes</taxon>
        <taxon>Propionibacteriales</taxon>
        <taxon>Kribbellaceae</taxon>
        <taxon>Kribbella</taxon>
    </lineage>
</organism>
<dbReference type="EMBL" id="CP158165">
    <property type="protein sequence ID" value="XBV25040.1"/>
    <property type="molecule type" value="Genomic_DNA"/>
</dbReference>
<proteinExistence type="predicted"/>
<reference evidence="2" key="1">
    <citation type="submission" date="2024-06" db="EMBL/GenBank/DDBJ databases">
        <title>Kribbella sp. strain HUAS MG21 genome sequences.</title>
        <authorList>
            <person name="Mo P."/>
        </authorList>
    </citation>
    <scope>NUCLEOTIDE SEQUENCE</scope>
    <source>
        <strain evidence="2">HUAS MG21</strain>
    </source>
</reference>
<evidence type="ECO:0000256" key="1">
    <source>
        <dbReference type="SAM" id="MobiDB-lite"/>
    </source>
</evidence>
<feature type="region of interest" description="Disordered" evidence="1">
    <location>
        <begin position="119"/>
        <end position="149"/>
    </location>
</feature>
<evidence type="ECO:0000313" key="2">
    <source>
        <dbReference type="EMBL" id="XBV25040.1"/>
    </source>
</evidence>
<accession>A0AAU7TDZ4</accession>
<dbReference type="InterPro" id="IPR041289">
    <property type="entry name" value="Bact_RF_family3"/>
</dbReference>
<dbReference type="Pfam" id="PF18845">
    <property type="entry name" value="baeRF_family3"/>
    <property type="match status" value="1"/>
</dbReference>
<dbReference type="AlphaFoldDB" id="A0AAU7TDZ4"/>
<sequence>MARRDAARLDHLVQQAASQLRAQRVLNAREFLVALHALADSAVTQPTDHALALFVNRAVQRTLHLPIPVRARAVVEATFATRDLVHALHRTPPHLTLVLHPFCAQLYHGSGSTLTPITGTGGDPAPSSLSKNGGAGAANGFPIQRGLDRSDSEETFLRRVDDALGRYRQRHPAPLIVAGHDTTTTRFLAISRNTQRLAATITGSASETPAALHTATRTATQNYLLGRQSEAMQQLANARATTTHAITTTAGTASQPPVHLMHGAVDCWLAAHHHTPVMLAVEETYVQPARITPPSHPGGWLPAAGRPELLDDPLRTTTTDPKPGPDEIPNEDPADPTTIRSDLIDDLIEIVISRGGWVALVDDGRLEHLDRVALITRPHQPRPEPRAASGAAS</sequence>
<gene>
    <name evidence="2" type="ORF">ABN611_01220</name>
</gene>